<accession>A0A1D1ZNN6</accession>
<dbReference type="Pfam" id="PF05292">
    <property type="entry name" value="MCD"/>
    <property type="match status" value="1"/>
</dbReference>
<dbReference type="InterPro" id="IPR038351">
    <property type="entry name" value="MCD_N_sf"/>
</dbReference>
<protein>
    <recommendedName>
        <fullName evidence="4">Malonyl-CoA decarboxylase, mitochondrial</fullName>
    </recommendedName>
</protein>
<dbReference type="EMBL" id="GDKF01010010">
    <property type="protein sequence ID" value="JAT68612.1"/>
    <property type="molecule type" value="Transcribed_RNA"/>
</dbReference>
<dbReference type="AlphaFoldDB" id="A0A1D1ZNN6"/>
<dbReference type="Pfam" id="PF17408">
    <property type="entry name" value="MCD_N"/>
    <property type="match status" value="1"/>
</dbReference>
<evidence type="ECO:0000259" key="2">
    <source>
        <dbReference type="Pfam" id="PF17408"/>
    </source>
</evidence>
<dbReference type="PANTHER" id="PTHR28641">
    <property type="match status" value="1"/>
</dbReference>
<dbReference type="GO" id="GO:0005782">
    <property type="term" value="C:peroxisomal matrix"/>
    <property type="evidence" value="ECO:0007669"/>
    <property type="project" value="TreeGrafter"/>
</dbReference>
<dbReference type="InterPro" id="IPR042303">
    <property type="entry name" value="Malonyl_CoA_deC_C_sf"/>
</dbReference>
<gene>
    <name evidence="3" type="ORF">g.1476</name>
</gene>
<name>A0A1D1ZNN6_AUXPR</name>
<dbReference type="GO" id="GO:2001294">
    <property type="term" value="P:malonyl-CoA catabolic process"/>
    <property type="evidence" value="ECO:0007669"/>
    <property type="project" value="TreeGrafter"/>
</dbReference>
<reference evidence="3" key="1">
    <citation type="submission" date="2015-08" db="EMBL/GenBank/DDBJ databases">
        <authorList>
            <person name="Babu N.S."/>
            <person name="Beckwith C.J."/>
            <person name="Beseler K.G."/>
            <person name="Brison A."/>
            <person name="Carone J.V."/>
            <person name="Caskin T.P."/>
            <person name="Diamond M."/>
            <person name="Durham M.E."/>
            <person name="Foxe J.M."/>
            <person name="Go M."/>
            <person name="Henderson B.A."/>
            <person name="Jones I.B."/>
            <person name="McGettigan J.A."/>
            <person name="Micheletti S.J."/>
            <person name="Nasrallah M.E."/>
            <person name="Ortiz D."/>
            <person name="Piller C.R."/>
            <person name="Privatt S.R."/>
            <person name="Schneider S.L."/>
            <person name="Sharp S."/>
            <person name="Smith T.C."/>
            <person name="Stanton J.D."/>
            <person name="Ullery H.E."/>
            <person name="Wilson R.J."/>
            <person name="Serrano M.G."/>
            <person name="Buck G."/>
            <person name="Lee V."/>
            <person name="Wang Y."/>
            <person name="Carvalho R."/>
            <person name="Voegtly L."/>
            <person name="Shi R."/>
            <person name="Duckworth R."/>
            <person name="Johnson A."/>
            <person name="Loviza R."/>
            <person name="Walstead R."/>
            <person name="Shah Z."/>
            <person name="Kiflezghi M."/>
            <person name="Wade K."/>
            <person name="Ball S.L."/>
            <person name="Bradley K.W."/>
            <person name="Asai D.J."/>
            <person name="Bowman C.A."/>
            <person name="Russell D.A."/>
            <person name="Pope W.H."/>
            <person name="Jacobs-Sera D."/>
            <person name="Hendrix R.W."/>
            <person name="Hatfull G.F."/>
        </authorList>
    </citation>
    <scope>NUCLEOTIDE SEQUENCE</scope>
</reference>
<feature type="domain" description="Malonyl-CoA decarboxylase N-terminal" evidence="2">
    <location>
        <begin position="111"/>
        <end position="206"/>
    </location>
</feature>
<feature type="domain" description="Malonyl-CoA decarboxylase C-terminal" evidence="1">
    <location>
        <begin position="209"/>
        <end position="457"/>
    </location>
</feature>
<evidence type="ECO:0000259" key="1">
    <source>
        <dbReference type="Pfam" id="PF05292"/>
    </source>
</evidence>
<proteinExistence type="predicted"/>
<dbReference type="PANTHER" id="PTHR28641:SF1">
    <property type="entry name" value="MALONYL-COA DECARBOXYLASE, MITOCHONDRIAL"/>
    <property type="match status" value="1"/>
</dbReference>
<dbReference type="Gene3D" id="1.20.140.90">
    <property type="entry name" value="Malonyl-CoA decarboxylase, oligemerization domain"/>
    <property type="match status" value="1"/>
</dbReference>
<dbReference type="GO" id="GO:0005759">
    <property type="term" value="C:mitochondrial matrix"/>
    <property type="evidence" value="ECO:0007669"/>
    <property type="project" value="TreeGrafter"/>
</dbReference>
<organism evidence="3">
    <name type="scientific">Auxenochlorella protothecoides</name>
    <name type="common">Green microalga</name>
    <name type="synonym">Chlorella protothecoides</name>
    <dbReference type="NCBI Taxonomy" id="3075"/>
    <lineage>
        <taxon>Eukaryota</taxon>
        <taxon>Viridiplantae</taxon>
        <taxon>Chlorophyta</taxon>
        <taxon>core chlorophytes</taxon>
        <taxon>Trebouxiophyceae</taxon>
        <taxon>Chlorellales</taxon>
        <taxon>Chlorellaceae</taxon>
        <taxon>Auxenochlorella</taxon>
    </lineage>
</organism>
<dbReference type="InterPro" id="IPR038917">
    <property type="entry name" value="Malonyl_CoA_deC"/>
</dbReference>
<dbReference type="InterPro" id="IPR035372">
    <property type="entry name" value="MCD_N"/>
</dbReference>
<dbReference type="InterPro" id="IPR007956">
    <property type="entry name" value="Malonyl_CoA_deC_C"/>
</dbReference>
<dbReference type="GO" id="GO:0050080">
    <property type="term" value="F:malonyl-CoA decarboxylase activity"/>
    <property type="evidence" value="ECO:0007669"/>
    <property type="project" value="InterPro"/>
</dbReference>
<dbReference type="Gene3D" id="3.40.630.150">
    <property type="entry name" value="Malonyl-CoA decarboxylase, catalytic domain"/>
    <property type="match status" value="1"/>
</dbReference>
<sequence>MLCLRAVWRRARPAGPAGSRRWLASPPPLHRDDRDLELLRRWQDRLSLPPTPQDSRLGEEVAELLHTVVRLRRASPQSAVPDDLCAAFMTHYSRQDAEARRAMLRRMARDFGAPSGDVAAAAARYAAAARRGADDPTAHAAAAALAAAARPLHAHLLAPLGAQPRGLPFLVALRADLEAALREAPAGSGALRALGEALREALAAWFGAGMLDLRRLTWEATPAAVLERVKDAEAVHRMAGWGDLRDRLGPRRRVFALTHAAMPGEPLVVLHAALMTHAPEAMPEIINQPQAHLPPCDPTTAVFYSISNTQPGLARVELGHFLIKKVATELLKEFDLQTLVTLSPLPGFAAWVNHRLLVQARERSGTPEGDLAERLLVHLENDAWLSCHEAEAVVRPWLMRAAAVYLLWEKRRGLALDPVAAFHLKNGATCWRLNWRADVSGPGLERSHGIMVNYMYDLGSLEANNRVYVVQGKVAASEEVLRLLDKDEAS</sequence>
<evidence type="ECO:0000313" key="3">
    <source>
        <dbReference type="EMBL" id="JAT68612.1"/>
    </source>
</evidence>
<evidence type="ECO:0008006" key="4">
    <source>
        <dbReference type="Google" id="ProtNLM"/>
    </source>
</evidence>
<dbReference type="GO" id="GO:0006633">
    <property type="term" value="P:fatty acid biosynthetic process"/>
    <property type="evidence" value="ECO:0007669"/>
    <property type="project" value="InterPro"/>
</dbReference>
<dbReference type="GO" id="GO:0006085">
    <property type="term" value="P:acetyl-CoA biosynthetic process"/>
    <property type="evidence" value="ECO:0007669"/>
    <property type="project" value="TreeGrafter"/>
</dbReference>